<feature type="signal peptide" evidence="1">
    <location>
        <begin position="1"/>
        <end position="19"/>
    </location>
</feature>
<reference evidence="2 3" key="1">
    <citation type="journal article" date="2010" name="J. Bacteriol.">
        <title>Genome sequences of Oceanicola granulosus HTCC2516(T) and Oceanicola batsensis HTCC2597(TDelta).</title>
        <authorList>
            <person name="Thrash J.C."/>
            <person name="Cho J.C."/>
            <person name="Vergin K.L."/>
            <person name="Giovannoni S.J."/>
        </authorList>
    </citation>
    <scope>NUCLEOTIDE SEQUENCE [LARGE SCALE GENOMIC DNA]</scope>
    <source>
        <strain evidence="3">ATCC BAA-863 / DSM 15984 / KCTC 12145 / HTCC2597</strain>
    </source>
</reference>
<keyword evidence="3" id="KW-1185">Reference proteome</keyword>
<sequence>MARRSVLALSAAFASPAVADVTPEDVWAQWTGYLSAFGYTLESEPVRENGNIRIPDFAMTMYVPADPDSGRKGGTVAVTFGDIALTDLGDGTVGIEIPEDMTVSISGDGPGDEDFSARINIRTDGARTVASGDVDDITYDYTAARTVVSLEEVEGEQGDIPIPGTVAVTLEDAAGRNRIAVENDETRVDQSFEVARFVYDVALSEVNPGQQGDLTWQGTLNGLTSSTSGVIPDEVDPLAIDEAVADGYAVAADFGFDSGQGSFEFSDPKQQVRLVSSSEGGRFSLSLSSAGMAYDVLTEDLSLSIAGSELPFPIDTTAAAIGLGIQLPLLAGEEEQPFGATLTLTDVTIPDAIWMMADPSNGLPHDPVTVEVAISGQSRLFVNILNEAEMSALDRTGGQPGEVTRLNLDALRLRGAGASIDGSAAFDIDNSSSSIFAPDLPAFGGTANLRLTGVTGLLSTLGQLGIIPMQQAMMTGAMIQQLGRQESGPDDLSAEIELSPTGSLTINGAPFPLQ</sequence>
<accession>A3TW89</accession>
<gene>
    <name evidence="2" type="ORF">OB2597_11596</name>
</gene>
<evidence type="ECO:0008006" key="4">
    <source>
        <dbReference type="Google" id="ProtNLM"/>
    </source>
</evidence>
<dbReference type="HOGENOM" id="CLU_041418_0_0_5"/>
<name>A3TW89_PSEBH</name>
<dbReference type="STRING" id="252305.OB2597_11596"/>
<feature type="chain" id="PRO_5002660142" description="DUF2125 domain-containing protein" evidence="1">
    <location>
        <begin position="20"/>
        <end position="514"/>
    </location>
</feature>
<protein>
    <recommendedName>
        <fullName evidence="4">DUF2125 domain-containing protein</fullName>
    </recommendedName>
</protein>
<dbReference type="AlphaFoldDB" id="A3TW89"/>
<proteinExistence type="predicted"/>
<evidence type="ECO:0000313" key="2">
    <source>
        <dbReference type="EMBL" id="EAQ03885.1"/>
    </source>
</evidence>
<comment type="caution">
    <text evidence="2">The sequence shown here is derived from an EMBL/GenBank/DDBJ whole genome shotgun (WGS) entry which is preliminary data.</text>
</comment>
<dbReference type="EMBL" id="AAMO01000003">
    <property type="protein sequence ID" value="EAQ03885.1"/>
    <property type="molecule type" value="Genomic_DNA"/>
</dbReference>
<evidence type="ECO:0000256" key="1">
    <source>
        <dbReference type="SAM" id="SignalP"/>
    </source>
</evidence>
<dbReference type="Proteomes" id="UP000004318">
    <property type="component" value="Unassembled WGS sequence"/>
</dbReference>
<dbReference type="eggNOG" id="COG2982">
    <property type="taxonomic scope" value="Bacteria"/>
</dbReference>
<evidence type="ECO:0000313" key="3">
    <source>
        <dbReference type="Proteomes" id="UP000004318"/>
    </source>
</evidence>
<keyword evidence="1" id="KW-0732">Signal</keyword>
<organism evidence="2 3">
    <name type="scientific">Pseudooceanicola batsensis (strain ATCC BAA-863 / DSM 15984 / KCTC 12145 / HTCC2597)</name>
    <name type="common">Oceanicola batsensis</name>
    <dbReference type="NCBI Taxonomy" id="252305"/>
    <lineage>
        <taxon>Bacteria</taxon>
        <taxon>Pseudomonadati</taxon>
        <taxon>Pseudomonadota</taxon>
        <taxon>Alphaproteobacteria</taxon>
        <taxon>Rhodobacterales</taxon>
        <taxon>Paracoccaceae</taxon>
        <taxon>Pseudooceanicola</taxon>
    </lineage>
</organism>